<evidence type="ECO:0000256" key="7">
    <source>
        <dbReference type="ARBA" id="ARBA00023134"/>
    </source>
</evidence>
<dbReference type="OMA" id="GMTGQDA"/>
<evidence type="ECO:0000256" key="8">
    <source>
        <dbReference type="ARBA" id="ARBA00023135"/>
    </source>
</evidence>
<dbReference type="PANTHER" id="PTHR11564:SF5">
    <property type="entry name" value="SIGNAL RECOGNITION PARTICLE SUBUNIT SRP54"/>
    <property type="match status" value="1"/>
</dbReference>
<comment type="catalytic activity">
    <reaction evidence="11">
        <text>GTP + H2O = GDP + phosphate + H(+)</text>
        <dbReference type="Rhea" id="RHEA:19669"/>
        <dbReference type="ChEBI" id="CHEBI:15377"/>
        <dbReference type="ChEBI" id="CHEBI:15378"/>
        <dbReference type="ChEBI" id="CHEBI:37565"/>
        <dbReference type="ChEBI" id="CHEBI:43474"/>
        <dbReference type="ChEBI" id="CHEBI:58189"/>
        <dbReference type="EC" id="3.6.5.4"/>
    </reaction>
    <physiologicalReaction direction="left-to-right" evidence="11">
        <dbReference type="Rhea" id="RHEA:19670"/>
    </physiologicalReaction>
</comment>
<keyword evidence="6" id="KW-0694">RNA-binding</keyword>
<keyword evidence="4" id="KW-0547">Nucleotide-binding</keyword>
<dbReference type="SMART" id="SM00963">
    <property type="entry name" value="SRP54_N"/>
    <property type="match status" value="1"/>
</dbReference>
<proteinExistence type="inferred from homology"/>
<dbReference type="EC" id="3.6.5.4" evidence="10"/>
<evidence type="ECO:0000256" key="5">
    <source>
        <dbReference type="ARBA" id="ARBA00022801"/>
    </source>
</evidence>
<dbReference type="InterPro" id="IPR042101">
    <property type="entry name" value="SRP54_N_sf"/>
</dbReference>
<dbReference type="Gene3D" id="1.10.260.30">
    <property type="entry name" value="Signal recognition particle, SRP54 subunit, M-domain"/>
    <property type="match status" value="1"/>
</dbReference>
<dbReference type="SUPFAM" id="SSF47364">
    <property type="entry name" value="Domain of the SRP/SRP receptor G-proteins"/>
    <property type="match status" value="1"/>
</dbReference>
<dbReference type="Pfam" id="PF02978">
    <property type="entry name" value="SRP_SPB"/>
    <property type="match status" value="1"/>
</dbReference>
<dbReference type="SUPFAM" id="SSF47446">
    <property type="entry name" value="Signal peptide-binding domain"/>
    <property type="match status" value="1"/>
</dbReference>
<dbReference type="STRING" id="35128.B8BT81"/>
<evidence type="ECO:0000256" key="3">
    <source>
        <dbReference type="ARBA" id="ARBA00022490"/>
    </source>
</evidence>
<evidence type="ECO:0000313" key="13">
    <source>
        <dbReference type="EMBL" id="EED96256.1"/>
    </source>
</evidence>
<evidence type="ECO:0000259" key="12">
    <source>
        <dbReference type="PROSITE" id="PS00300"/>
    </source>
</evidence>
<accession>B8BT81</accession>
<evidence type="ECO:0000256" key="11">
    <source>
        <dbReference type="ARBA" id="ARBA00048157"/>
    </source>
</evidence>
<dbReference type="FunCoup" id="B8BT81">
    <property type="interactions" value="418"/>
</dbReference>
<dbReference type="Gene3D" id="3.40.50.300">
    <property type="entry name" value="P-loop containing nucleotide triphosphate hydrolases"/>
    <property type="match status" value="1"/>
</dbReference>
<dbReference type="GO" id="GO:0005786">
    <property type="term" value="C:signal recognition particle, endoplasmic reticulum targeting"/>
    <property type="evidence" value="ECO:0000318"/>
    <property type="project" value="GO_Central"/>
</dbReference>
<dbReference type="EMBL" id="CM000638">
    <property type="protein sequence ID" value="EED96256.1"/>
    <property type="molecule type" value="Genomic_DNA"/>
</dbReference>
<reference evidence="13 14" key="1">
    <citation type="journal article" date="2004" name="Science">
        <title>The genome of the diatom Thalassiosira pseudonana: ecology, evolution, and metabolism.</title>
        <authorList>
            <person name="Armbrust E.V."/>
            <person name="Berges J.A."/>
            <person name="Bowler C."/>
            <person name="Green B.R."/>
            <person name="Martinez D."/>
            <person name="Putnam N.H."/>
            <person name="Zhou S."/>
            <person name="Allen A.E."/>
            <person name="Apt K.E."/>
            <person name="Bechner M."/>
            <person name="Brzezinski M.A."/>
            <person name="Chaal B.K."/>
            <person name="Chiovitti A."/>
            <person name="Davis A.K."/>
            <person name="Demarest M.S."/>
            <person name="Detter J.C."/>
            <person name="Glavina T."/>
            <person name="Goodstein D."/>
            <person name="Hadi M.Z."/>
            <person name="Hellsten U."/>
            <person name="Hildebrand M."/>
            <person name="Jenkins B.D."/>
            <person name="Jurka J."/>
            <person name="Kapitonov V.V."/>
            <person name="Kroger N."/>
            <person name="Lau W.W."/>
            <person name="Lane T.W."/>
            <person name="Larimer F.W."/>
            <person name="Lippmeier J.C."/>
            <person name="Lucas S."/>
            <person name="Medina M."/>
            <person name="Montsant A."/>
            <person name="Obornik M."/>
            <person name="Parker M.S."/>
            <person name="Palenik B."/>
            <person name="Pazour G.J."/>
            <person name="Richardson P.M."/>
            <person name="Rynearson T.A."/>
            <person name="Saito M.A."/>
            <person name="Schwartz D.C."/>
            <person name="Thamatrakoln K."/>
            <person name="Valentin K."/>
            <person name="Vardi A."/>
            <person name="Wilkerson F.P."/>
            <person name="Rokhsar D.S."/>
        </authorList>
    </citation>
    <scope>NUCLEOTIDE SEQUENCE [LARGE SCALE GENOMIC DNA]</scope>
    <source>
        <strain evidence="13 14">CCMP1335</strain>
    </source>
</reference>
<dbReference type="HOGENOM" id="CLU_009301_6_1_1"/>
<dbReference type="SUPFAM" id="SSF52540">
    <property type="entry name" value="P-loop containing nucleoside triphosphate hydrolases"/>
    <property type="match status" value="1"/>
</dbReference>
<evidence type="ECO:0000256" key="4">
    <source>
        <dbReference type="ARBA" id="ARBA00022741"/>
    </source>
</evidence>
<dbReference type="InParanoid" id="B8BT81"/>
<dbReference type="GO" id="GO:0006616">
    <property type="term" value="P:SRP-dependent cotranslational protein targeting to membrane, translocation"/>
    <property type="evidence" value="ECO:0000318"/>
    <property type="project" value="GO_Central"/>
</dbReference>
<dbReference type="GO" id="GO:0030942">
    <property type="term" value="F:endoplasmic reticulum signal peptide binding"/>
    <property type="evidence" value="ECO:0000318"/>
    <property type="project" value="GO_Central"/>
</dbReference>
<dbReference type="SMART" id="SM00962">
    <property type="entry name" value="SRP54"/>
    <property type="match status" value="1"/>
</dbReference>
<dbReference type="GeneID" id="7453406"/>
<sequence length="451" mass="49516">MVLAELGGKLRDSLRKLQSPSGDAITAETLNGILSEISRALIESDVNVKLVMTLRSNIQKKVGALVSSDNANSAANNANIARLVQRAVVDELTSMLTPNGENATKAYVMKRGKPNIILFVGLQGAGKTTSIAKYAHYYQRKGWKTAMVCADTFRAGAFDQLKQNATKLRIPFYGSYTEADPVLIAEEGVERFISDGYEIIIVDTSGRHRQEETLFEEMQEISAAVRPDNTIFVMDATQGQAVYDQALAFHGAVNVGSVIVTKLDGHAKGGGALSAVSATGSPIVFLGSGERFEDLDPFNAKSFVSKLLGFGDVRGLMEEMKSLNSDKNQEELMKNMQKGQFTLRDMYKQFQQVMKIGPLNKVMGMLPGMPEYLMPQNGDDESTNRLRKFMYMMDSMNDAELDGKIDLHAKNDKSVEKRINRIAAGSGTHPTEVKMLLQAHKQFEGMVSKMG</sequence>
<dbReference type="InterPro" id="IPR022941">
    <property type="entry name" value="SRP54"/>
</dbReference>
<evidence type="ECO:0000313" key="14">
    <source>
        <dbReference type="Proteomes" id="UP000001449"/>
    </source>
</evidence>
<keyword evidence="8" id="KW-0733">Signal recognition particle</keyword>
<dbReference type="Pfam" id="PF02881">
    <property type="entry name" value="SRP54_N"/>
    <property type="match status" value="1"/>
</dbReference>
<dbReference type="GO" id="GO:0005525">
    <property type="term" value="F:GTP binding"/>
    <property type="evidence" value="ECO:0007669"/>
    <property type="project" value="UniProtKB-KW"/>
</dbReference>
<organism evidence="13 14">
    <name type="scientific">Thalassiosira pseudonana</name>
    <name type="common">Marine diatom</name>
    <name type="synonym">Cyclotella nana</name>
    <dbReference type="NCBI Taxonomy" id="35128"/>
    <lineage>
        <taxon>Eukaryota</taxon>
        <taxon>Sar</taxon>
        <taxon>Stramenopiles</taxon>
        <taxon>Ochrophyta</taxon>
        <taxon>Bacillariophyta</taxon>
        <taxon>Coscinodiscophyceae</taxon>
        <taxon>Thalassiosirophycidae</taxon>
        <taxon>Thalassiosirales</taxon>
        <taxon>Thalassiosiraceae</taxon>
        <taxon>Thalassiosira</taxon>
    </lineage>
</organism>
<dbReference type="InterPro" id="IPR036891">
    <property type="entry name" value="Signal_recog_part_SRP54_M_sf"/>
</dbReference>
<dbReference type="PANTHER" id="PTHR11564">
    <property type="entry name" value="SIGNAL RECOGNITION PARTICLE 54K PROTEIN SRP54"/>
    <property type="match status" value="1"/>
</dbReference>
<dbReference type="PROSITE" id="PS00300">
    <property type="entry name" value="SRP54"/>
    <property type="match status" value="1"/>
</dbReference>
<dbReference type="Pfam" id="PF00448">
    <property type="entry name" value="SRP54"/>
    <property type="match status" value="1"/>
</dbReference>
<dbReference type="GO" id="GO:0005829">
    <property type="term" value="C:cytosol"/>
    <property type="evidence" value="ECO:0000318"/>
    <property type="project" value="GO_Central"/>
</dbReference>
<evidence type="ECO:0000256" key="9">
    <source>
        <dbReference type="ARBA" id="ARBA00023274"/>
    </source>
</evidence>
<dbReference type="CDD" id="cd17875">
    <property type="entry name" value="SRP54_G"/>
    <property type="match status" value="1"/>
</dbReference>
<gene>
    <name evidence="13" type="ORF">THAPSDRAFT_260805</name>
</gene>
<keyword evidence="14" id="KW-1185">Reference proteome</keyword>
<dbReference type="InterPro" id="IPR000897">
    <property type="entry name" value="SRP54_GTPase_dom"/>
</dbReference>
<dbReference type="RefSeq" id="XP_002286615.1">
    <property type="nucleotide sequence ID" value="XM_002286579.1"/>
</dbReference>
<keyword evidence="5" id="KW-0378">Hydrolase</keyword>
<dbReference type="SMART" id="SM00382">
    <property type="entry name" value="AAA"/>
    <property type="match status" value="1"/>
</dbReference>
<protein>
    <recommendedName>
        <fullName evidence="10">signal-recognition-particle GTPase</fullName>
        <ecNumber evidence="10">3.6.5.4</ecNumber>
    </recommendedName>
</protein>
<dbReference type="GO" id="GO:0003924">
    <property type="term" value="F:GTPase activity"/>
    <property type="evidence" value="ECO:0007669"/>
    <property type="project" value="InterPro"/>
</dbReference>
<evidence type="ECO:0000256" key="1">
    <source>
        <dbReference type="ARBA" id="ARBA00004496"/>
    </source>
</evidence>
<dbReference type="InterPro" id="IPR004125">
    <property type="entry name" value="Signal_recog_particle_SRP54_M"/>
</dbReference>
<dbReference type="Gene3D" id="1.20.120.140">
    <property type="entry name" value="Signal recognition particle SRP54, nucleotide-binding domain"/>
    <property type="match status" value="1"/>
</dbReference>
<comment type="subcellular location">
    <subcellularLocation>
        <location evidence="1">Cytoplasm</location>
    </subcellularLocation>
</comment>
<dbReference type="HAMAP" id="MF_00306">
    <property type="entry name" value="SRP54"/>
    <property type="match status" value="1"/>
</dbReference>
<dbReference type="InterPro" id="IPR013822">
    <property type="entry name" value="Signal_recog_particl_SRP54_hlx"/>
</dbReference>
<feature type="non-terminal residue" evidence="13">
    <location>
        <position position="1"/>
    </location>
</feature>
<name>B8BT81_THAPS</name>
<dbReference type="InterPro" id="IPR003593">
    <property type="entry name" value="AAA+_ATPase"/>
</dbReference>
<dbReference type="KEGG" id="tps:THAPSDRAFT_260805"/>
<keyword evidence="3" id="KW-0963">Cytoplasm</keyword>
<evidence type="ECO:0000256" key="2">
    <source>
        <dbReference type="ARBA" id="ARBA00005450"/>
    </source>
</evidence>
<dbReference type="FunFam" id="3.40.50.300:FF:000022">
    <property type="entry name" value="Signal recognition particle 54 kDa subunit"/>
    <property type="match status" value="1"/>
</dbReference>
<evidence type="ECO:0000256" key="10">
    <source>
        <dbReference type="ARBA" id="ARBA00035672"/>
    </source>
</evidence>
<reference evidence="13 14" key="2">
    <citation type="journal article" date="2008" name="Nature">
        <title>The Phaeodactylum genome reveals the evolutionary history of diatom genomes.</title>
        <authorList>
            <person name="Bowler C."/>
            <person name="Allen A.E."/>
            <person name="Badger J.H."/>
            <person name="Grimwood J."/>
            <person name="Jabbari K."/>
            <person name="Kuo A."/>
            <person name="Maheswari U."/>
            <person name="Martens C."/>
            <person name="Maumus F."/>
            <person name="Otillar R.P."/>
            <person name="Rayko E."/>
            <person name="Salamov A."/>
            <person name="Vandepoele K."/>
            <person name="Beszteri B."/>
            <person name="Gruber A."/>
            <person name="Heijde M."/>
            <person name="Katinka M."/>
            <person name="Mock T."/>
            <person name="Valentin K."/>
            <person name="Verret F."/>
            <person name="Berges J.A."/>
            <person name="Brownlee C."/>
            <person name="Cadoret J.P."/>
            <person name="Chiovitti A."/>
            <person name="Choi C.J."/>
            <person name="Coesel S."/>
            <person name="De Martino A."/>
            <person name="Detter J.C."/>
            <person name="Durkin C."/>
            <person name="Falciatore A."/>
            <person name="Fournet J."/>
            <person name="Haruta M."/>
            <person name="Huysman M.J."/>
            <person name="Jenkins B.D."/>
            <person name="Jiroutova K."/>
            <person name="Jorgensen R.E."/>
            <person name="Joubert Y."/>
            <person name="Kaplan A."/>
            <person name="Kroger N."/>
            <person name="Kroth P.G."/>
            <person name="La Roche J."/>
            <person name="Lindquist E."/>
            <person name="Lommer M."/>
            <person name="Martin-Jezequel V."/>
            <person name="Lopez P.J."/>
            <person name="Lucas S."/>
            <person name="Mangogna M."/>
            <person name="McGinnis K."/>
            <person name="Medlin L.K."/>
            <person name="Montsant A."/>
            <person name="Oudot-Le Secq M.P."/>
            <person name="Napoli C."/>
            <person name="Obornik M."/>
            <person name="Parker M.S."/>
            <person name="Petit J.L."/>
            <person name="Porcel B.M."/>
            <person name="Poulsen N."/>
            <person name="Robison M."/>
            <person name="Rychlewski L."/>
            <person name="Rynearson T.A."/>
            <person name="Schmutz J."/>
            <person name="Shapiro H."/>
            <person name="Siaut M."/>
            <person name="Stanley M."/>
            <person name="Sussman M.R."/>
            <person name="Taylor A.R."/>
            <person name="Vardi A."/>
            <person name="von Dassow P."/>
            <person name="Vyverman W."/>
            <person name="Willis A."/>
            <person name="Wyrwicz L.S."/>
            <person name="Rokhsar D.S."/>
            <person name="Weissenbach J."/>
            <person name="Armbrust E.V."/>
            <person name="Green B.R."/>
            <person name="Van de Peer Y."/>
            <person name="Grigoriev I.V."/>
        </authorList>
    </citation>
    <scope>NUCLEOTIDE SEQUENCE [LARGE SCALE GENOMIC DNA]</scope>
    <source>
        <strain evidence="13 14">CCMP1335</strain>
    </source>
</reference>
<dbReference type="AlphaFoldDB" id="B8BT81"/>
<dbReference type="GO" id="GO:0008312">
    <property type="term" value="F:7S RNA binding"/>
    <property type="evidence" value="ECO:0000318"/>
    <property type="project" value="GO_Central"/>
</dbReference>
<dbReference type="InterPro" id="IPR036225">
    <property type="entry name" value="SRP/SRP_N"/>
</dbReference>
<feature type="domain" description="SRP54-type proteins GTP-binding" evidence="12">
    <location>
        <begin position="282"/>
        <end position="295"/>
    </location>
</feature>
<comment type="similarity">
    <text evidence="2">Belongs to the GTP-binding SRP family. SRP54 subfamily.</text>
</comment>
<keyword evidence="9" id="KW-0687">Ribonucleoprotein</keyword>
<dbReference type="Proteomes" id="UP000001449">
    <property type="component" value="Chromosome 1"/>
</dbReference>
<dbReference type="InterPro" id="IPR027417">
    <property type="entry name" value="P-loop_NTPase"/>
</dbReference>
<evidence type="ECO:0000256" key="6">
    <source>
        <dbReference type="ARBA" id="ARBA00022884"/>
    </source>
</evidence>
<dbReference type="eggNOG" id="KOG0780">
    <property type="taxonomic scope" value="Eukaryota"/>
</dbReference>
<dbReference type="PaxDb" id="35128-Thaps260805"/>
<keyword evidence="7" id="KW-0342">GTP-binding</keyword>